<evidence type="ECO:0000256" key="1">
    <source>
        <dbReference type="SAM" id="MobiDB-lite"/>
    </source>
</evidence>
<keyword evidence="2" id="KW-1185">Reference proteome</keyword>
<feature type="region of interest" description="Disordered" evidence="1">
    <location>
        <begin position="538"/>
        <end position="562"/>
    </location>
</feature>
<protein>
    <submittedName>
        <fullName evidence="3">S1 motif domain-containing protein</fullName>
    </submittedName>
</protein>
<organism evidence="2 3">
    <name type="scientific">Globodera pallida</name>
    <name type="common">Potato cyst nematode worm</name>
    <name type="synonym">Heterodera pallida</name>
    <dbReference type="NCBI Taxonomy" id="36090"/>
    <lineage>
        <taxon>Eukaryota</taxon>
        <taxon>Metazoa</taxon>
        <taxon>Ecdysozoa</taxon>
        <taxon>Nematoda</taxon>
        <taxon>Chromadorea</taxon>
        <taxon>Rhabditida</taxon>
        <taxon>Tylenchina</taxon>
        <taxon>Tylenchomorpha</taxon>
        <taxon>Tylenchoidea</taxon>
        <taxon>Heteroderidae</taxon>
        <taxon>Heteroderinae</taxon>
        <taxon>Globodera</taxon>
    </lineage>
</organism>
<evidence type="ECO:0000313" key="2">
    <source>
        <dbReference type="Proteomes" id="UP000050741"/>
    </source>
</evidence>
<reference evidence="2" key="2">
    <citation type="submission" date="2014-05" db="EMBL/GenBank/DDBJ databases">
        <title>The genome and life-stage specific transcriptomes of Globodera pallida elucidate key aspects of plant parasitism by a cyst nematode.</title>
        <authorList>
            <person name="Cotton J.A."/>
            <person name="Lilley C.J."/>
            <person name="Jones L.M."/>
            <person name="Kikuchi T."/>
            <person name="Reid A.J."/>
            <person name="Thorpe P."/>
            <person name="Tsai I.J."/>
            <person name="Beasley H."/>
            <person name="Blok V."/>
            <person name="Cock P.J.A."/>
            <person name="Van den Akker S.E."/>
            <person name="Holroyd N."/>
            <person name="Hunt M."/>
            <person name="Mantelin S."/>
            <person name="Naghra H."/>
            <person name="Pain A."/>
            <person name="Palomares-Rius J.E."/>
            <person name="Zarowiecki M."/>
            <person name="Berriman M."/>
            <person name="Jones J.T."/>
            <person name="Urwin P.E."/>
        </authorList>
    </citation>
    <scope>NUCLEOTIDE SEQUENCE [LARGE SCALE GENOMIC DNA]</scope>
    <source>
        <strain evidence="2">Lindley</strain>
    </source>
</reference>
<accession>A0A183CM51</accession>
<proteinExistence type="predicted"/>
<dbReference type="WBParaSite" id="GPLIN_001395700">
    <property type="protein sequence ID" value="GPLIN_001395700"/>
    <property type="gene ID" value="GPLIN_001395700"/>
</dbReference>
<dbReference type="Proteomes" id="UP000050741">
    <property type="component" value="Unassembled WGS sequence"/>
</dbReference>
<dbReference type="AlphaFoldDB" id="A0A183CM51"/>
<sequence length="741" mass="82914">MPKLAQPVESKRSNIESDDFKVCRGLVVDASLKDAFFVHCANFTEMVSLRKDITDGQIAVGDWIEFVAVDVQEAVKYDDQLQIFPTDTENMLFFLRKIACFPSKIEPVLRTSVNGGNVQLFVDIEVPVNPTHKGCYAVEQLGQVCDPRGLIGVKHELLTISVIVQCHVDVELKSMALNIHEIANVSEPQLPPAPPVEQYRGHFLENIERSQQQKQQTRRIRPLAAVGTASTTAAAAAERDENVDPNMAFRHQPLQAPPLVAPPPLRRKPTNSIELETIVVEAVTGRGAQSPHVFCFCFDCSQKSNNYIIRIGLKEMDQLPTIGQWVRVVMKQEFHGKRVDYSLWEAQVMEKAPFETDFSIQNGVRTVLVRVLLKVSNDGYGYFKYYNQSLGLVSDLEKRLNVPAGYERRVVKAWCRKIMPSSLCVDGVNHWEIAPLPEEEWQDEQSLELPPERKATFKLGQDEQSLELPPERKATFKLGFVGSRYRSSTAVQQQTTTAQTGRLLTIAATTIPAVHPPPPAPQQKPQVIAVGKPNSGARISPAMDSSGFGSSTSSNNSQQNSAEAELDLIDLFDEKCSIGKPKAASPPLLQPQHQFDGAVFPHTGVIASVDLKSSGGYYVYSNEFDSELYLPAEGELEQGTWIKFNILDTTYRPTVGQYALLKRSPFDVRVERNTICMRVRATITNEALVTRVVKTSYVNQVYDRNRLLQPSHLNKELQLEVRRGKFDGFYWAIGKIMMLVA</sequence>
<reference evidence="2" key="1">
    <citation type="submission" date="2013-12" db="EMBL/GenBank/DDBJ databases">
        <authorList>
            <person name="Aslett M."/>
        </authorList>
    </citation>
    <scope>NUCLEOTIDE SEQUENCE [LARGE SCALE GENOMIC DNA]</scope>
    <source>
        <strain evidence="2">Lindley</strain>
    </source>
</reference>
<reference evidence="3" key="3">
    <citation type="submission" date="2016-06" db="UniProtKB">
        <authorList>
            <consortium name="WormBaseParasite"/>
        </authorList>
    </citation>
    <scope>IDENTIFICATION</scope>
</reference>
<evidence type="ECO:0000313" key="3">
    <source>
        <dbReference type="WBParaSite" id="GPLIN_001395700"/>
    </source>
</evidence>
<feature type="compositionally biased region" description="Low complexity" evidence="1">
    <location>
        <begin position="545"/>
        <end position="561"/>
    </location>
</feature>
<name>A0A183CM51_GLOPA</name>